<sequence length="71" mass="8124">MQTLALHPGVLNVRYNRHTQITPNDMSHHQKIRINAPDSSRLSHRIARMVNPFTRETTNGGLHIPATWFVA</sequence>
<reference evidence="1" key="1">
    <citation type="submission" date="2016-09" db="EMBL/GenBank/DDBJ databases">
        <title>Molecular epidemiology of clinical carbapenem-resistant Enterobacteriaceae (CRE) strains in China.</title>
        <authorList>
            <person name="Zhang R."/>
            <person name="Liu L."/>
            <person name="Li R."/>
            <person name="Dong N."/>
            <person name="Zhou H."/>
            <person name="Chan E.W."/>
            <person name="Fang Y."/>
            <person name="Li Y."/>
            <person name="Liao K."/>
            <person name="Chen S."/>
        </authorList>
    </citation>
    <scope>NUCLEOTIDE SEQUENCE</scope>
    <source>
        <strain evidence="1">CRKP-59-KPC</strain>
        <plasmid evidence="1">pCRKP-59-KPC</plasmid>
    </source>
</reference>
<dbReference type="AlphaFoldDB" id="A0A1W6QX90"/>
<dbReference type="EMBL" id="KX928752">
    <property type="protein sequence ID" value="ARO46018.1"/>
    <property type="molecule type" value="Genomic_DNA"/>
</dbReference>
<proteinExistence type="predicted"/>
<geneLocation type="plasmid" evidence="1">
    <name>pCRKP-59-KPC</name>
</geneLocation>
<keyword evidence="1" id="KW-0614">Plasmid</keyword>
<name>A0A1W6QX90_KLEPN</name>
<organism evidence="1">
    <name type="scientific">Klebsiella pneumoniae</name>
    <dbReference type="NCBI Taxonomy" id="573"/>
    <lineage>
        <taxon>Bacteria</taxon>
        <taxon>Pseudomonadati</taxon>
        <taxon>Pseudomonadota</taxon>
        <taxon>Gammaproteobacteria</taxon>
        <taxon>Enterobacterales</taxon>
        <taxon>Enterobacteriaceae</taxon>
        <taxon>Klebsiella/Raoultella group</taxon>
        <taxon>Klebsiella</taxon>
        <taxon>Klebsiella pneumoniae complex</taxon>
    </lineage>
</organism>
<evidence type="ECO:0000313" key="1">
    <source>
        <dbReference type="EMBL" id="ARO46018.1"/>
    </source>
</evidence>
<accession>A0A1W6QX90</accession>
<dbReference type="RefSeq" id="WP_001410793.1">
    <property type="nucleotide sequence ID" value="NZ_KP453775.1"/>
</dbReference>
<protein>
    <submittedName>
        <fullName evidence="1">Uncharacterized protein</fullName>
    </submittedName>
</protein>